<dbReference type="EMBL" id="CP034593">
    <property type="protein sequence ID" value="AZQ77131.1"/>
    <property type="molecule type" value="Genomic_DNA"/>
</dbReference>
<dbReference type="OrthoDB" id="9791139at2"/>
<reference evidence="4 5" key="1">
    <citation type="submission" date="2018-12" db="EMBL/GenBank/DDBJ databases">
        <title>Complete genome sequence of Flaviflexus sp. H23T48.</title>
        <authorList>
            <person name="Bae J.-W."/>
            <person name="Lee J.-Y."/>
        </authorList>
    </citation>
    <scope>NUCLEOTIDE SEQUENCE [LARGE SCALE GENOMIC DNA]</scope>
    <source>
        <strain evidence="4 5">H23T48</strain>
    </source>
</reference>
<keyword evidence="5" id="KW-1185">Reference proteome</keyword>
<dbReference type="GO" id="GO:0004342">
    <property type="term" value="F:glucosamine-6-phosphate deaminase activity"/>
    <property type="evidence" value="ECO:0007669"/>
    <property type="project" value="InterPro"/>
</dbReference>
<dbReference type="SUPFAM" id="SSF100950">
    <property type="entry name" value="NagB/RpiA/CoA transferase-like"/>
    <property type="match status" value="1"/>
</dbReference>
<organism evidence="4 5">
    <name type="scientific">Flaviflexus ciconiae</name>
    <dbReference type="NCBI Taxonomy" id="2496867"/>
    <lineage>
        <taxon>Bacteria</taxon>
        <taxon>Bacillati</taxon>
        <taxon>Actinomycetota</taxon>
        <taxon>Actinomycetes</taxon>
        <taxon>Actinomycetales</taxon>
        <taxon>Actinomycetaceae</taxon>
        <taxon>Flaviflexus</taxon>
    </lineage>
</organism>
<keyword evidence="2" id="KW-0119">Carbohydrate metabolism</keyword>
<evidence type="ECO:0000256" key="2">
    <source>
        <dbReference type="ARBA" id="ARBA00023277"/>
    </source>
</evidence>
<protein>
    <submittedName>
        <fullName evidence="4">Glucosamine-6-phosphate deaminase</fullName>
    </submittedName>
</protein>
<evidence type="ECO:0000313" key="5">
    <source>
        <dbReference type="Proteomes" id="UP000280344"/>
    </source>
</evidence>
<dbReference type="Pfam" id="PF01182">
    <property type="entry name" value="Glucosamine_iso"/>
    <property type="match status" value="1"/>
</dbReference>
<dbReference type="InterPro" id="IPR006148">
    <property type="entry name" value="Glc/Gal-6P_isomerase"/>
</dbReference>
<dbReference type="GO" id="GO:0006046">
    <property type="term" value="P:N-acetylglucosamine catabolic process"/>
    <property type="evidence" value="ECO:0007669"/>
    <property type="project" value="TreeGrafter"/>
</dbReference>
<dbReference type="InterPro" id="IPR037171">
    <property type="entry name" value="NagB/RpiA_transferase-like"/>
</dbReference>
<dbReference type="InterPro" id="IPR004547">
    <property type="entry name" value="Glucosamine6P_isomerase"/>
</dbReference>
<dbReference type="Proteomes" id="UP000280344">
    <property type="component" value="Chromosome"/>
</dbReference>
<proteinExistence type="predicted"/>
<dbReference type="GO" id="GO:0005975">
    <property type="term" value="P:carbohydrate metabolic process"/>
    <property type="evidence" value="ECO:0007669"/>
    <property type="project" value="InterPro"/>
</dbReference>
<dbReference type="CDD" id="cd01399">
    <property type="entry name" value="GlcN6P_deaminase"/>
    <property type="match status" value="1"/>
</dbReference>
<dbReference type="RefSeq" id="WP_126703936.1">
    <property type="nucleotide sequence ID" value="NZ_CP034593.1"/>
</dbReference>
<name>A0A3Q9G204_9ACTO</name>
<keyword evidence="1" id="KW-0378">Hydrolase</keyword>
<dbReference type="GO" id="GO:0005737">
    <property type="term" value="C:cytoplasm"/>
    <property type="evidence" value="ECO:0007669"/>
    <property type="project" value="TreeGrafter"/>
</dbReference>
<dbReference type="PANTHER" id="PTHR11280:SF5">
    <property type="entry name" value="GLUCOSAMINE-6-PHOSPHATE ISOMERASE"/>
    <property type="match status" value="1"/>
</dbReference>
<dbReference type="GO" id="GO:0042802">
    <property type="term" value="F:identical protein binding"/>
    <property type="evidence" value="ECO:0007669"/>
    <property type="project" value="TreeGrafter"/>
</dbReference>
<dbReference type="GO" id="GO:0019262">
    <property type="term" value="P:N-acetylneuraminate catabolic process"/>
    <property type="evidence" value="ECO:0007669"/>
    <property type="project" value="TreeGrafter"/>
</dbReference>
<feature type="domain" description="Glucosamine/galactosamine-6-phosphate isomerase" evidence="3">
    <location>
        <begin position="27"/>
        <end position="225"/>
    </location>
</feature>
<accession>A0A3Q9G204</accession>
<sequence length="252" mass="27105">MRIIIRENAEELSKIAAQQIIDGYTPGMRLGVATGSTPLGLYKALREAHAAGDFSMAGSSAWALDEYVGIPADHPERYFNVLHTELVKDGGVGLFEADLHTPDGGAEDPKVAAKEYDAAIAPGVDIQILGLGRNGHIGFNEPGGGLASRTHVDVLTASTREANARFFDNDMDRVPTFCVTQGLGTIMSAKKIVLLAFGTDKAEAVEQLIEGAVSQLWPATVLQHHVDVTVYIDEAAASRLELLDYYRTLEQL</sequence>
<dbReference type="PANTHER" id="PTHR11280">
    <property type="entry name" value="GLUCOSAMINE-6-PHOSPHATE ISOMERASE"/>
    <property type="match status" value="1"/>
</dbReference>
<dbReference type="GO" id="GO:0006043">
    <property type="term" value="P:glucosamine catabolic process"/>
    <property type="evidence" value="ECO:0007669"/>
    <property type="project" value="TreeGrafter"/>
</dbReference>
<evidence type="ECO:0000259" key="3">
    <source>
        <dbReference type="Pfam" id="PF01182"/>
    </source>
</evidence>
<evidence type="ECO:0000313" key="4">
    <source>
        <dbReference type="EMBL" id="AZQ77131.1"/>
    </source>
</evidence>
<dbReference type="KEGG" id="flh:EJ997_07095"/>
<dbReference type="AlphaFoldDB" id="A0A3Q9G204"/>
<dbReference type="Gene3D" id="3.40.50.1360">
    <property type="match status" value="1"/>
</dbReference>
<evidence type="ECO:0000256" key="1">
    <source>
        <dbReference type="ARBA" id="ARBA00022801"/>
    </source>
</evidence>
<gene>
    <name evidence="4" type="ORF">EJ997_07095</name>
</gene>